<evidence type="ECO:0000313" key="3">
    <source>
        <dbReference type="EMBL" id="CAM69744.1"/>
    </source>
</evidence>
<evidence type="ECO:0000256" key="2">
    <source>
        <dbReference type="SAM" id="SignalP"/>
    </source>
</evidence>
<keyword evidence="2" id="KW-0732">Signal</keyword>
<evidence type="ECO:0000256" key="1">
    <source>
        <dbReference type="SAM" id="MobiDB-lite"/>
    </source>
</evidence>
<protein>
    <submittedName>
        <fullName evidence="3">Putative histone H2A</fullName>
    </submittedName>
</protein>
<dbReference type="RefSeq" id="XP_001466701.1">
    <property type="nucleotide sequence ID" value="XM_001466664.1"/>
</dbReference>
<dbReference type="EMBL" id="FR796461">
    <property type="protein sequence ID" value="CAM69744.1"/>
    <property type="molecule type" value="Genomic_DNA"/>
</dbReference>
<evidence type="ECO:0000313" key="4">
    <source>
        <dbReference type="Proteomes" id="UP000008153"/>
    </source>
</evidence>
<reference evidence="3 4" key="1">
    <citation type="journal article" date="2007" name="Nat. Genet.">
        <title>Comparative genomic analysis of three Leishmania species that cause diverse human disease.</title>
        <authorList>
            <person name="Peacock C.S."/>
            <person name="Seeger K."/>
            <person name="Harris D."/>
            <person name="Murphy L."/>
            <person name="Ruiz J.C."/>
            <person name="Quail M.A."/>
            <person name="Peters N."/>
            <person name="Adlem E."/>
            <person name="Tivey A."/>
            <person name="Aslett M."/>
            <person name="Kerhornou A."/>
            <person name="Ivens A."/>
            <person name="Fraser A."/>
            <person name="Rajandream M.A."/>
            <person name="Carver T."/>
            <person name="Norbertczak H."/>
            <person name="Chillingworth T."/>
            <person name="Hance Z."/>
            <person name="Jagels K."/>
            <person name="Moule S."/>
            <person name="Ormond D."/>
            <person name="Rutter S."/>
            <person name="Squares R."/>
            <person name="Whitehead S."/>
            <person name="Rabbinowitsch E."/>
            <person name="Arrowsmith C."/>
            <person name="White B."/>
            <person name="Thurston S."/>
            <person name="Bringaud F."/>
            <person name="Baldauf S.L."/>
            <person name="Faulconbridge A."/>
            <person name="Jeffares D."/>
            <person name="Depledge D.P."/>
            <person name="Oyola S.O."/>
            <person name="Hilley J.D."/>
            <person name="Brito L.O."/>
            <person name="Tosi L.R."/>
            <person name="Barrell B."/>
            <person name="Cruz A.K."/>
            <person name="Mottram J.C."/>
            <person name="Smith D.F."/>
            <person name="Berriman M."/>
        </authorList>
    </citation>
    <scope>NUCLEOTIDE SEQUENCE [LARGE SCALE GENOMIC DNA]</scope>
    <source>
        <strain evidence="3 4">JPCM5</strain>
    </source>
</reference>
<reference evidence="3 4" key="2">
    <citation type="journal article" date="2011" name="Genome Res.">
        <title>Chromosome and gene copy number variation allow major structural change between species and strains of Leishmania.</title>
        <authorList>
            <person name="Rogers M.B."/>
            <person name="Hilley J.D."/>
            <person name="Dickens N.J."/>
            <person name="Wilkes J."/>
            <person name="Bates P.A."/>
            <person name="Depledge D.P."/>
            <person name="Harris D."/>
            <person name="Her Y."/>
            <person name="Herzyk P."/>
            <person name="Imamura H."/>
            <person name="Otto T.D."/>
            <person name="Sanders M."/>
            <person name="Seeger K."/>
            <person name="Dujardin J.C."/>
            <person name="Berriman M."/>
            <person name="Smith D.F."/>
            <person name="Hertz-Fowler C."/>
            <person name="Mottram J.C."/>
        </authorList>
    </citation>
    <scope>NUCLEOTIDE SEQUENCE [LARGE SCALE GENOMIC DNA]</scope>
    <source>
        <strain evidence="3 4">JPCM5</strain>
    </source>
</reference>
<dbReference type="AlphaFoldDB" id="A4I4N2"/>
<dbReference type="OMA" id="NAPNQTH"/>
<organism evidence="3 4">
    <name type="scientific">Leishmania infantum</name>
    <dbReference type="NCBI Taxonomy" id="5671"/>
    <lineage>
        <taxon>Eukaryota</taxon>
        <taxon>Discoba</taxon>
        <taxon>Euglenozoa</taxon>
        <taxon>Kinetoplastea</taxon>
        <taxon>Metakinetoplastina</taxon>
        <taxon>Trypanosomatida</taxon>
        <taxon>Trypanosomatidae</taxon>
        <taxon>Leishmaniinae</taxon>
        <taxon>Leishmania</taxon>
    </lineage>
</organism>
<feature type="compositionally biased region" description="Basic and acidic residues" evidence="1">
    <location>
        <begin position="141"/>
        <end position="160"/>
    </location>
</feature>
<accession>A4I4N2</accession>
<keyword evidence="4" id="KW-1185">Reference proteome</keyword>
<dbReference type="GeneID" id="5070737"/>
<proteinExistence type="predicted"/>
<name>A4I4N2_LEIIN</name>
<dbReference type="KEGG" id="lif:LINJ_29_1850"/>
<feature type="compositionally biased region" description="Basic and acidic residues" evidence="1">
    <location>
        <begin position="81"/>
        <end position="95"/>
    </location>
</feature>
<feature type="compositionally biased region" description="Basic and acidic residues" evidence="1">
    <location>
        <begin position="171"/>
        <end position="207"/>
    </location>
</feature>
<feature type="signal peptide" evidence="2">
    <location>
        <begin position="1"/>
        <end position="21"/>
    </location>
</feature>
<feature type="chain" id="PRO_5002669426" evidence="2">
    <location>
        <begin position="22"/>
        <end position="240"/>
    </location>
</feature>
<gene>
    <name evidence="3" type="ORF">LINJ_29_1850</name>
</gene>
<dbReference type="InParanoid" id="A4I4N2"/>
<feature type="region of interest" description="Disordered" evidence="1">
    <location>
        <begin position="70"/>
        <end position="114"/>
    </location>
</feature>
<sequence>MVVCSIFFLLFLSMLPLPPLSRRLAETASMANAPNQTHAHTSFSAPLHSAALTDLLVFCFSLPLPPLQPTHRSHGYSSQRQEGRPQERLQVREMWSDLPGGPRRRDDAPRPVRSPHRCLWRRVPGCRAGVPDCGAAGAVREGGRAEREEAVPPEPAHRDAGCAPRRRHRHASEERDLVSQRRCAEHQQGDGKEEGRQEGQGDTERLDHTYPSLSLADRGQGVCALLCGSERCTGLRACTT</sequence>
<feature type="region of interest" description="Disordered" evidence="1">
    <location>
        <begin position="131"/>
        <end position="207"/>
    </location>
</feature>
<dbReference type="Proteomes" id="UP000008153">
    <property type="component" value="Chromosome 29"/>
</dbReference>